<feature type="transmembrane region" description="Helical" evidence="1">
    <location>
        <begin position="43"/>
        <end position="65"/>
    </location>
</feature>
<name>A0ABR3GTZ9_9PEZI</name>
<dbReference type="PANTHER" id="PTHR39470:SF1">
    <property type="entry name" value="CHORISMATE SYNTHASE PROTEIN"/>
    <property type="match status" value="1"/>
</dbReference>
<keyword evidence="3" id="KW-1185">Reference proteome</keyword>
<evidence type="ECO:0000313" key="2">
    <source>
        <dbReference type="EMBL" id="KAL0639280.1"/>
    </source>
</evidence>
<feature type="transmembrane region" description="Helical" evidence="1">
    <location>
        <begin position="6"/>
        <end position="22"/>
    </location>
</feature>
<evidence type="ECO:0000313" key="3">
    <source>
        <dbReference type="Proteomes" id="UP001447188"/>
    </source>
</evidence>
<feature type="transmembrane region" description="Helical" evidence="1">
    <location>
        <begin position="214"/>
        <end position="234"/>
    </location>
</feature>
<reference evidence="2 3" key="1">
    <citation type="submission" date="2024-02" db="EMBL/GenBank/DDBJ databases">
        <title>Discinaceae phylogenomics.</title>
        <authorList>
            <person name="Dirks A.C."/>
            <person name="James T.Y."/>
        </authorList>
    </citation>
    <scope>NUCLEOTIDE SEQUENCE [LARGE SCALE GENOMIC DNA]</scope>
    <source>
        <strain evidence="2 3">ACD0624</strain>
    </source>
</reference>
<keyword evidence="1" id="KW-0812">Transmembrane</keyword>
<gene>
    <name evidence="2" type="ORF">Q9L58_001741</name>
</gene>
<sequence length="352" mass="39549">MVSWSLVQTLLVLFGPIIYNRGKAFYYAKPRGPPYPLSPTSRRLLNVLFITALLALASTFEYFAAENIFLATSSRLQTPTDVLFTRISRLRELTPADEILRSRLSTKEGRLLYATYGPGPLTECNWCSLDDPNTFLFYALPSIGLPHLLHIAIIGVVTSSFFSSHGGIWRIQATIGGVGLFLAEIYMVGMSSSARTINSIARTPQDVRWTHWNLAFYRGISMALFDAMLGYAIYLSGTGRWTIGLEGPRLEEKLESLTKAVETIVARLHADNFLRQAVVRNKQLREKMANYWADEEILGKDIMQEEDVQQSRLNFATARMDMDRLADEAAKKSEGMIDRISAWRGFSPGIAD</sequence>
<feature type="transmembrane region" description="Helical" evidence="1">
    <location>
        <begin position="174"/>
        <end position="194"/>
    </location>
</feature>
<proteinExistence type="predicted"/>
<accession>A0ABR3GTZ9</accession>
<keyword evidence="1" id="KW-0472">Membrane</keyword>
<dbReference type="Proteomes" id="UP001447188">
    <property type="component" value="Unassembled WGS sequence"/>
</dbReference>
<dbReference type="EMBL" id="JBBBZM010000013">
    <property type="protein sequence ID" value="KAL0639280.1"/>
    <property type="molecule type" value="Genomic_DNA"/>
</dbReference>
<organism evidence="2 3">
    <name type="scientific">Discina gigas</name>
    <dbReference type="NCBI Taxonomy" id="1032678"/>
    <lineage>
        <taxon>Eukaryota</taxon>
        <taxon>Fungi</taxon>
        <taxon>Dikarya</taxon>
        <taxon>Ascomycota</taxon>
        <taxon>Pezizomycotina</taxon>
        <taxon>Pezizomycetes</taxon>
        <taxon>Pezizales</taxon>
        <taxon>Discinaceae</taxon>
        <taxon>Discina</taxon>
    </lineage>
</organism>
<dbReference type="PANTHER" id="PTHR39470">
    <property type="entry name" value="CHROMOSOME 10, WHOLE GENOME SHOTGUN SEQUENCE"/>
    <property type="match status" value="1"/>
</dbReference>
<keyword evidence="1" id="KW-1133">Transmembrane helix</keyword>
<comment type="caution">
    <text evidence="2">The sequence shown here is derived from an EMBL/GenBank/DDBJ whole genome shotgun (WGS) entry which is preliminary data.</text>
</comment>
<protein>
    <submittedName>
        <fullName evidence="2">Uncharacterized protein</fullName>
    </submittedName>
</protein>
<feature type="transmembrane region" description="Helical" evidence="1">
    <location>
        <begin position="135"/>
        <end position="162"/>
    </location>
</feature>
<evidence type="ECO:0000256" key="1">
    <source>
        <dbReference type="SAM" id="Phobius"/>
    </source>
</evidence>